<gene>
    <name evidence="1" type="ORF">SDC9_177156</name>
</gene>
<organism evidence="1">
    <name type="scientific">bioreactor metagenome</name>
    <dbReference type="NCBI Taxonomy" id="1076179"/>
    <lineage>
        <taxon>unclassified sequences</taxon>
        <taxon>metagenomes</taxon>
        <taxon>ecological metagenomes</taxon>
    </lineage>
</organism>
<protein>
    <submittedName>
        <fullName evidence="1">Uncharacterized protein</fullName>
    </submittedName>
</protein>
<proteinExistence type="predicted"/>
<reference evidence="1" key="1">
    <citation type="submission" date="2019-08" db="EMBL/GenBank/DDBJ databases">
        <authorList>
            <person name="Kucharzyk K."/>
            <person name="Murdoch R.W."/>
            <person name="Higgins S."/>
            <person name="Loffler F."/>
        </authorList>
    </citation>
    <scope>NUCLEOTIDE SEQUENCE</scope>
</reference>
<dbReference type="EMBL" id="VSSQ01080516">
    <property type="protein sequence ID" value="MPN29703.1"/>
    <property type="molecule type" value="Genomic_DNA"/>
</dbReference>
<sequence length="164" mass="19777">MDVEKYRTWRDIDLTKLVYYYTKRGIRVFEIIGDDDKLAVYNAHLFSRYRERMKLDIPNPYDVVKHFFINDGYTINKFDDENDFDEVFSPRKNGIVLGTYLKEMCWTVYNTFITNEMKFEKQSDIEQQLIEVWEEESNIEFLLNGNSSYFKAIRGAIIELQKEK</sequence>
<name>A0A645H1H2_9ZZZZ</name>
<dbReference type="AlphaFoldDB" id="A0A645H1H2"/>
<evidence type="ECO:0000313" key="1">
    <source>
        <dbReference type="EMBL" id="MPN29703.1"/>
    </source>
</evidence>
<comment type="caution">
    <text evidence="1">The sequence shown here is derived from an EMBL/GenBank/DDBJ whole genome shotgun (WGS) entry which is preliminary data.</text>
</comment>
<accession>A0A645H1H2</accession>